<protein>
    <recommendedName>
        <fullName evidence="4">Glycosyltransferase 2-like domain-containing protein</fullName>
    </recommendedName>
</protein>
<keyword evidence="2" id="KW-0808">Transferase</keyword>
<dbReference type="RefSeq" id="WP_102712870.1">
    <property type="nucleotide sequence ID" value="NZ_PJKA01000006.1"/>
</dbReference>
<dbReference type="InterPro" id="IPR001173">
    <property type="entry name" value="Glyco_trans_2-like"/>
</dbReference>
<sequence length="384" mass="44166">MRPDVSIIVPCYNVAAYVDDCLDSLVRQTLRSIEIICINDGSMDDTWAHLLRWKEKDGRIILLNQQNAGVSAARNAGLDAARGLYVGFADPDDYVDPEMYSRLFSAALEHDADIVECGNHVFEDSSDRLIEARRRSPSWHFEKDASPASFFRDSIWGKMDICVWSKLFRKGMLDAHRLRFNVNLKSGAEDETFRLMAVPHASRLLFIPDCLYYYRLMRSGSLSRRCNDPTYFKCVQEFQRLLYIVDYWKEHGWQNEGLFAYGVRKIRPFFVSKHPLFHQMTAVQQQSLLDWWHLFYRNADGARFLSVLPGRDRQLVDLLNSAQPPSNGWSRILLAACSLLPGQKGRYYSCKRMLAEHFSQTHSNGSQGKNASPEEPFDTSPPSL</sequence>
<dbReference type="InterPro" id="IPR029044">
    <property type="entry name" value="Nucleotide-diphossugar_trans"/>
</dbReference>
<evidence type="ECO:0000256" key="3">
    <source>
        <dbReference type="SAM" id="MobiDB-lite"/>
    </source>
</evidence>
<dbReference type="EMBL" id="PJKA01000006">
    <property type="protein sequence ID" value="PNC19008.1"/>
    <property type="molecule type" value="Genomic_DNA"/>
</dbReference>
<evidence type="ECO:0000313" key="6">
    <source>
        <dbReference type="Proteomes" id="UP000236000"/>
    </source>
</evidence>
<dbReference type="CDD" id="cd00761">
    <property type="entry name" value="Glyco_tranf_GTA_type"/>
    <property type="match status" value="1"/>
</dbReference>
<comment type="caution">
    <text evidence="5">The sequence shown here is derived from an EMBL/GenBank/DDBJ whole genome shotgun (WGS) entry which is preliminary data.</text>
</comment>
<evidence type="ECO:0000313" key="5">
    <source>
        <dbReference type="EMBL" id="PNC19008.1"/>
    </source>
</evidence>
<name>A0A2N8HFF6_9BACT</name>
<dbReference type="Gene3D" id="3.90.550.10">
    <property type="entry name" value="Spore Coat Polysaccharide Biosynthesis Protein SpsA, Chain A"/>
    <property type="match status" value="1"/>
</dbReference>
<dbReference type="OrthoDB" id="396512at2"/>
<dbReference type="SUPFAM" id="SSF53448">
    <property type="entry name" value="Nucleotide-diphospho-sugar transferases"/>
    <property type="match status" value="1"/>
</dbReference>
<dbReference type="PANTHER" id="PTHR22916:SF51">
    <property type="entry name" value="GLYCOSYLTRANSFERASE EPSH-RELATED"/>
    <property type="match status" value="1"/>
</dbReference>
<dbReference type="GO" id="GO:0016758">
    <property type="term" value="F:hexosyltransferase activity"/>
    <property type="evidence" value="ECO:0007669"/>
    <property type="project" value="UniProtKB-ARBA"/>
</dbReference>
<evidence type="ECO:0000256" key="2">
    <source>
        <dbReference type="ARBA" id="ARBA00022679"/>
    </source>
</evidence>
<dbReference type="PANTHER" id="PTHR22916">
    <property type="entry name" value="GLYCOSYLTRANSFERASE"/>
    <property type="match status" value="1"/>
</dbReference>
<feature type="compositionally biased region" description="Polar residues" evidence="3">
    <location>
        <begin position="359"/>
        <end position="370"/>
    </location>
</feature>
<evidence type="ECO:0000256" key="1">
    <source>
        <dbReference type="ARBA" id="ARBA00022676"/>
    </source>
</evidence>
<keyword evidence="1" id="KW-0328">Glycosyltransferase</keyword>
<dbReference type="Pfam" id="PF00535">
    <property type="entry name" value="Glycos_transf_2"/>
    <property type="match status" value="1"/>
</dbReference>
<gene>
    <name evidence="5" type="ORF">CXU22_04260</name>
</gene>
<organism evidence="5 6">
    <name type="scientific">Akkermansia muciniphila</name>
    <dbReference type="NCBI Taxonomy" id="239935"/>
    <lineage>
        <taxon>Bacteria</taxon>
        <taxon>Pseudomonadati</taxon>
        <taxon>Verrucomicrobiota</taxon>
        <taxon>Verrucomicrobiia</taxon>
        <taxon>Verrucomicrobiales</taxon>
        <taxon>Akkermansiaceae</taxon>
        <taxon>Akkermansia</taxon>
    </lineage>
</organism>
<evidence type="ECO:0000259" key="4">
    <source>
        <dbReference type="Pfam" id="PF00535"/>
    </source>
</evidence>
<reference evidence="5 6" key="1">
    <citation type="journal article" date="2017" name="BMC Genomics">
        <title>Genome sequencing of 39 Akkermansia muciniphila isolates reveals its population structure, genomic and functional diverisity, and global distribution in mammalian gut microbiotas.</title>
        <authorList>
            <person name="Guo X."/>
            <person name="Li S."/>
            <person name="Zhang J."/>
            <person name="Wu F."/>
            <person name="Li X."/>
            <person name="Wu D."/>
            <person name="Zhang M."/>
            <person name="Ou Z."/>
            <person name="Jie Z."/>
            <person name="Yan Q."/>
            <person name="Li P."/>
            <person name="Yi J."/>
            <person name="Peng Y."/>
        </authorList>
    </citation>
    <scope>NUCLEOTIDE SEQUENCE [LARGE SCALE GENOMIC DNA]</scope>
    <source>
        <strain evidence="5 6">GP24</strain>
    </source>
</reference>
<feature type="region of interest" description="Disordered" evidence="3">
    <location>
        <begin position="359"/>
        <end position="384"/>
    </location>
</feature>
<dbReference type="Proteomes" id="UP000236000">
    <property type="component" value="Unassembled WGS sequence"/>
</dbReference>
<dbReference type="AlphaFoldDB" id="A0A2N8HFF6"/>
<accession>A0A2N8HFF6</accession>
<feature type="domain" description="Glycosyltransferase 2-like" evidence="4">
    <location>
        <begin position="6"/>
        <end position="144"/>
    </location>
</feature>
<proteinExistence type="predicted"/>